<comment type="similarity">
    <text evidence="1">Belongs to the universal stress protein A family.</text>
</comment>
<evidence type="ECO:0000256" key="1">
    <source>
        <dbReference type="ARBA" id="ARBA00008791"/>
    </source>
</evidence>
<dbReference type="Gene3D" id="3.40.50.620">
    <property type="entry name" value="HUPs"/>
    <property type="match status" value="1"/>
</dbReference>
<proteinExistence type="inferred from homology"/>
<sequence length="148" mass="15517">MIKILLPTDGSPRSLDAVHHALHLATCGLKARFVVANVQSPANLYEMVVAHDPSVIQKVSEAAAHDLMRPALKLLQAAGHHPEVAVASGDPAHMLLEMLENHACEAVIMSARGRSESDDTSPGSVAQSLLDACPVPVTVVKPLIAEGA</sequence>
<dbReference type="PRINTS" id="PR01438">
    <property type="entry name" value="UNVRSLSTRESS"/>
</dbReference>
<organism evidence="3 6">
    <name type="scientific">Hydrogenophaga crassostreae</name>
    <dbReference type="NCBI Taxonomy" id="1763535"/>
    <lineage>
        <taxon>Bacteria</taxon>
        <taxon>Pseudomonadati</taxon>
        <taxon>Pseudomonadota</taxon>
        <taxon>Betaproteobacteria</taxon>
        <taxon>Burkholderiales</taxon>
        <taxon>Comamonadaceae</taxon>
        <taxon>Hydrogenophaga</taxon>
    </lineage>
</organism>
<dbReference type="InterPro" id="IPR006016">
    <property type="entry name" value="UspA"/>
</dbReference>
<accession>A0A163C9Z4</accession>
<evidence type="ECO:0000313" key="5">
    <source>
        <dbReference type="Proteomes" id="UP000185657"/>
    </source>
</evidence>
<dbReference type="EMBL" id="LVWD01000030">
    <property type="protein sequence ID" value="OAD40424.1"/>
    <property type="molecule type" value="Genomic_DNA"/>
</dbReference>
<dbReference type="PANTHER" id="PTHR31964:SF113">
    <property type="entry name" value="USPA DOMAIN-CONTAINING PROTEIN"/>
    <property type="match status" value="1"/>
</dbReference>
<dbReference type="InterPro" id="IPR014729">
    <property type="entry name" value="Rossmann-like_a/b/a_fold"/>
</dbReference>
<feature type="domain" description="UspA" evidence="2">
    <location>
        <begin position="3"/>
        <end position="141"/>
    </location>
</feature>
<reference evidence="4 5" key="1">
    <citation type="submission" date="2016-02" db="EMBL/GenBank/DDBJ databases">
        <title>Draft genome sequence of Hydrogenophaga sp. LPB0072.</title>
        <authorList>
            <person name="Shin S.-K."/>
            <person name="Yi H."/>
        </authorList>
    </citation>
    <scope>NUCLEOTIDE SEQUENCE [LARGE SCALE GENOMIC DNA]</scope>
    <source>
        <strain evidence="4 5">LPB0072</strain>
    </source>
</reference>
<dbReference type="CDD" id="cd00293">
    <property type="entry name" value="USP-like"/>
    <property type="match status" value="1"/>
</dbReference>
<dbReference type="SUPFAM" id="SSF52402">
    <property type="entry name" value="Adenine nucleotide alpha hydrolases-like"/>
    <property type="match status" value="1"/>
</dbReference>
<reference evidence="3 6" key="2">
    <citation type="submission" date="2016-10" db="EMBL/GenBank/DDBJ databases">
        <title>Hydorgenophaga sp. LPB0072 isolated from gastropod.</title>
        <authorList>
            <person name="Kim E."/>
            <person name="Yi H."/>
        </authorList>
    </citation>
    <scope>NUCLEOTIDE SEQUENCE [LARGE SCALE GENOMIC DNA]</scope>
    <source>
        <strain evidence="3 6">LPB0072</strain>
    </source>
</reference>
<dbReference type="InterPro" id="IPR006015">
    <property type="entry name" value="Universal_stress_UspA"/>
</dbReference>
<dbReference type="STRING" id="1763535.LPB072_06560"/>
<dbReference type="EMBL" id="CP017476">
    <property type="protein sequence ID" value="AOW12555.1"/>
    <property type="molecule type" value="Genomic_DNA"/>
</dbReference>
<dbReference type="OrthoDB" id="5512223at2"/>
<dbReference type="Pfam" id="PF00582">
    <property type="entry name" value="Usp"/>
    <property type="match status" value="1"/>
</dbReference>
<protein>
    <recommendedName>
        <fullName evidence="2">UspA domain-containing protein</fullName>
    </recommendedName>
</protein>
<dbReference type="KEGG" id="hyl:LPB072_06560"/>
<dbReference type="Proteomes" id="UP000185657">
    <property type="component" value="Unassembled WGS sequence"/>
</dbReference>
<dbReference type="PANTHER" id="PTHR31964">
    <property type="entry name" value="ADENINE NUCLEOTIDE ALPHA HYDROLASES-LIKE SUPERFAMILY PROTEIN"/>
    <property type="match status" value="1"/>
</dbReference>
<keyword evidence="5" id="KW-1185">Reference proteome</keyword>
<gene>
    <name evidence="3" type="ORF">LPB072_06560</name>
    <name evidence="4" type="ORF">LPB72_16045</name>
</gene>
<evidence type="ECO:0000313" key="3">
    <source>
        <dbReference type="EMBL" id="AOW12555.1"/>
    </source>
</evidence>
<dbReference type="AlphaFoldDB" id="A0A163C9Z4"/>
<dbReference type="RefSeq" id="WP_066092985.1">
    <property type="nucleotide sequence ID" value="NZ_CP017476.1"/>
</dbReference>
<evidence type="ECO:0000313" key="6">
    <source>
        <dbReference type="Proteomes" id="UP000185680"/>
    </source>
</evidence>
<evidence type="ECO:0000313" key="4">
    <source>
        <dbReference type="EMBL" id="OAD40424.1"/>
    </source>
</evidence>
<dbReference type="Proteomes" id="UP000185680">
    <property type="component" value="Chromosome"/>
</dbReference>
<evidence type="ECO:0000259" key="2">
    <source>
        <dbReference type="Pfam" id="PF00582"/>
    </source>
</evidence>
<name>A0A163C9Z4_9BURK</name>